<dbReference type="Pfam" id="PF08240">
    <property type="entry name" value="ADH_N"/>
    <property type="match status" value="1"/>
</dbReference>
<evidence type="ECO:0000259" key="3">
    <source>
        <dbReference type="Pfam" id="PF08240"/>
    </source>
</evidence>
<evidence type="ECO:0000256" key="2">
    <source>
        <dbReference type="ARBA" id="ARBA00023002"/>
    </source>
</evidence>
<name>A0ABX1FY49_9PSEU</name>
<dbReference type="InterPro" id="IPR013154">
    <property type="entry name" value="ADH-like_N"/>
</dbReference>
<organism evidence="4 5">
    <name type="scientific">Lentzea indica</name>
    <dbReference type="NCBI Taxonomy" id="2604800"/>
    <lineage>
        <taxon>Bacteria</taxon>
        <taxon>Bacillati</taxon>
        <taxon>Actinomycetota</taxon>
        <taxon>Actinomycetes</taxon>
        <taxon>Pseudonocardiales</taxon>
        <taxon>Pseudonocardiaceae</taxon>
        <taxon>Lentzea</taxon>
    </lineage>
</organism>
<accession>A0ABX1FY49</accession>
<dbReference type="InterPro" id="IPR011032">
    <property type="entry name" value="GroES-like_sf"/>
</dbReference>
<keyword evidence="2" id="KW-0560">Oxidoreductase</keyword>
<keyword evidence="1" id="KW-0521">NADP</keyword>
<dbReference type="EMBL" id="VSRL01000487">
    <property type="protein sequence ID" value="NKE63993.1"/>
    <property type="molecule type" value="Genomic_DNA"/>
</dbReference>
<evidence type="ECO:0000313" key="5">
    <source>
        <dbReference type="Proteomes" id="UP001515943"/>
    </source>
</evidence>
<dbReference type="SUPFAM" id="SSF50129">
    <property type="entry name" value="GroES-like"/>
    <property type="match status" value="1"/>
</dbReference>
<dbReference type="Gene3D" id="3.90.180.10">
    <property type="entry name" value="Medium-chain alcohol dehydrogenases, catalytic domain"/>
    <property type="match status" value="1"/>
</dbReference>
<comment type="caution">
    <text evidence="4">The sequence shown here is derived from an EMBL/GenBank/DDBJ whole genome shotgun (WGS) entry which is preliminary data.</text>
</comment>
<feature type="domain" description="Alcohol dehydrogenase-like N-terminal" evidence="3">
    <location>
        <begin position="29"/>
        <end position="114"/>
    </location>
</feature>
<reference evidence="4 5" key="1">
    <citation type="submission" date="2019-08" db="EMBL/GenBank/DDBJ databases">
        <title>Lentzea from Indian Himalayas.</title>
        <authorList>
            <person name="Mandal S."/>
            <person name="Mallick Gupta A."/>
            <person name="Maiti P.K."/>
            <person name="Sarkar J."/>
            <person name="Mandal S."/>
        </authorList>
    </citation>
    <scope>NUCLEOTIDE SEQUENCE [LARGE SCALE GENOMIC DNA]</scope>
    <source>
        <strain evidence="4 5">PSKA42</strain>
    </source>
</reference>
<keyword evidence="5" id="KW-1185">Reference proteome</keyword>
<proteinExistence type="predicted"/>
<evidence type="ECO:0000313" key="4">
    <source>
        <dbReference type="EMBL" id="NKE63993.1"/>
    </source>
</evidence>
<evidence type="ECO:0000256" key="1">
    <source>
        <dbReference type="ARBA" id="ARBA00022857"/>
    </source>
</evidence>
<sequence>MVVVRAVRVHEFGGPEVLVAEEIAEPVAGPGQVVVGLNVADVIFLDTLLRGGWGGEFFPLAPPYVPGGGGAGQVLSVGEGVDPAWVGRHVVARGSGSYAERIVSSADEIVVVPDGLVSAEAAAMVHDGDGDPRARAVRRRDR</sequence>
<dbReference type="PANTHER" id="PTHR48106">
    <property type="entry name" value="QUINONE OXIDOREDUCTASE PIG3-RELATED"/>
    <property type="match status" value="1"/>
</dbReference>
<protein>
    <submittedName>
        <fullName evidence="4">NADPH:quinone reductase</fullName>
    </submittedName>
</protein>
<feature type="non-terminal residue" evidence="4">
    <location>
        <position position="142"/>
    </location>
</feature>
<dbReference type="Proteomes" id="UP001515943">
    <property type="component" value="Unassembled WGS sequence"/>
</dbReference>
<gene>
    <name evidence="4" type="ORF">FXN61_47790</name>
</gene>